<feature type="region of interest" description="Disordered" evidence="2">
    <location>
        <begin position="1"/>
        <end position="61"/>
    </location>
</feature>
<accession>A0A8S8ZNE0</accession>
<feature type="compositionally biased region" description="Pro residues" evidence="2">
    <location>
        <begin position="89"/>
        <end position="101"/>
    </location>
</feature>
<evidence type="ECO:0000256" key="1">
    <source>
        <dbReference type="SAM" id="Coils"/>
    </source>
</evidence>
<protein>
    <recommendedName>
        <fullName evidence="5">Geranylgeranyl pyrophosphate synthetase</fullName>
    </recommendedName>
</protein>
<dbReference type="PANTHER" id="PTHR35179:SF2">
    <property type="entry name" value="START DOMAIN-CONTAINING PROTEIN"/>
    <property type="match status" value="1"/>
</dbReference>
<feature type="compositionally biased region" description="Basic and acidic residues" evidence="2">
    <location>
        <begin position="255"/>
        <end position="274"/>
    </location>
</feature>
<dbReference type="EMBL" id="NMPR01000098">
    <property type="protein sequence ID" value="KAA8630660.1"/>
    <property type="molecule type" value="Genomic_DNA"/>
</dbReference>
<feature type="region of interest" description="Disordered" evidence="2">
    <location>
        <begin position="481"/>
        <end position="539"/>
    </location>
</feature>
<feature type="region of interest" description="Disordered" evidence="2">
    <location>
        <begin position="255"/>
        <end position="276"/>
    </location>
</feature>
<evidence type="ECO:0000313" key="4">
    <source>
        <dbReference type="Proteomes" id="UP000433876"/>
    </source>
</evidence>
<keyword evidence="1" id="KW-0175">Coiled coil</keyword>
<reference evidence="3 4" key="1">
    <citation type="submission" date="2017-07" db="EMBL/GenBank/DDBJ databases">
        <title>Genome sequence of the Sordaria macrospora wild type strain R19027.</title>
        <authorList>
            <person name="Nowrousian M."/>
            <person name="Teichert I."/>
            <person name="Kueck U."/>
        </authorList>
    </citation>
    <scope>NUCLEOTIDE SEQUENCE [LARGE SCALE GENOMIC DNA]</scope>
    <source>
        <strain evidence="3 4">R19027</strain>
        <tissue evidence="3">Mycelium</tissue>
    </source>
</reference>
<feature type="region of interest" description="Disordered" evidence="2">
    <location>
        <begin position="289"/>
        <end position="316"/>
    </location>
</feature>
<feature type="compositionally biased region" description="Polar residues" evidence="2">
    <location>
        <begin position="10"/>
        <end position="28"/>
    </location>
</feature>
<feature type="coiled-coil region" evidence="1">
    <location>
        <begin position="369"/>
        <end position="396"/>
    </location>
</feature>
<proteinExistence type="predicted"/>
<feature type="region of interest" description="Disordered" evidence="2">
    <location>
        <begin position="89"/>
        <end position="109"/>
    </location>
</feature>
<organism evidence="3 4">
    <name type="scientific">Sordaria macrospora</name>
    <dbReference type="NCBI Taxonomy" id="5147"/>
    <lineage>
        <taxon>Eukaryota</taxon>
        <taxon>Fungi</taxon>
        <taxon>Dikarya</taxon>
        <taxon>Ascomycota</taxon>
        <taxon>Pezizomycotina</taxon>
        <taxon>Sordariomycetes</taxon>
        <taxon>Sordariomycetidae</taxon>
        <taxon>Sordariales</taxon>
        <taxon>Sordariaceae</taxon>
        <taxon>Sordaria</taxon>
    </lineage>
</organism>
<feature type="compositionally biased region" description="Basic and acidic residues" evidence="2">
    <location>
        <begin position="484"/>
        <end position="498"/>
    </location>
</feature>
<dbReference type="VEuPathDB" id="FungiDB:SMAC_08699"/>
<dbReference type="PANTHER" id="PTHR35179">
    <property type="entry name" value="PROTEIN CBG02620"/>
    <property type="match status" value="1"/>
</dbReference>
<gene>
    <name evidence="3" type="ORF">SMACR_08699</name>
</gene>
<evidence type="ECO:0000313" key="3">
    <source>
        <dbReference type="EMBL" id="KAA8630660.1"/>
    </source>
</evidence>
<evidence type="ECO:0000256" key="2">
    <source>
        <dbReference type="SAM" id="MobiDB-lite"/>
    </source>
</evidence>
<feature type="compositionally biased region" description="Basic and acidic residues" evidence="2">
    <location>
        <begin position="505"/>
        <end position="520"/>
    </location>
</feature>
<evidence type="ECO:0008006" key="5">
    <source>
        <dbReference type="Google" id="ProtNLM"/>
    </source>
</evidence>
<feature type="compositionally biased region" description="Low complexity" evidence="2">
    <location>
        <begin position="289"/>
        <end position="309"/>
    </location>
</feature>
<dbReference type="Proteomes" id="UP000433876">
    <property type="component" value="Unassembled WGS sequence"/>
</dbReference>
<name>A0A8S8ZNE0_SORMA</name>
<dbReference type="AlphaFoldDB" id="A0A8S8ZNE0"/>
<sequence>MSSYWARKAQSYNSSGTQARSFGNNWKQTSSTPTTPPPPLGPLLKSLRVNDLDDDPDNQHSATIQGCEVVASYNWLDTNLSNPTILIPGKPPLWSPPPGQPPQLREDSGTYHRDRNAARYPSHPLEPALVSYLRSNTNTTKPSISTSASPIPSPDKIDIVACSSTLGNLLRFVRGQDKTFRILVEKVENTVFFVRRENSPTETIPDVRGYGHAFPEAYTSWEGEVKGSSSHQRVVRYRFGGMGMLVRFEADGYVRDGSGKGGEDGEAGKVKKDGGDEDVDALLSGLKLSSDSTTTSSSGNTGTKTSSSSPALTIKERPNSLVPQSQIFDLKTRSIRARGVKDTLSEELPRLWISQIPRFILAYHTRGLFRKEDTEIKDVREDVKRWEKEQKDALGKLVGLLKRIREVIEDIEGGKMELVHREDAVGVLEVREQGWPEETPLDEGIDGDLSVKKEKGKTIDKIRGDKVMSDAFRTQWIVAQMGTAEDKQSDTREKKNPENEEGEDISDHNEDEKRNKDTARMRTSKSLAGRQTRGGAFATNSIPRGILRTGTVTYDDDLRWQSDSDGAGDDFTACSKDCAWCGRCPY</sequence>
<comment type="caution">
    <text evidence="3">The sequence shown here is derived from an EMBL/GenBank/DDBJ whole genome shotgun (WGS) entry which is preliminary data.</text>
</comment>